<organism evidence="1 2">
    <name type="scientific">Flavobacterium agrisoli</name>
    <dbReference type="NCBI Taxonomy" id="2793066"/>
    <lineage>
        <taxon>Bacteria</taxon>
        <taxon>Pseudomonadati</taxon>
        <taxon>Bacteroidota</taxon>
        <taxon>Flavobacteriia</taxon>
        <taxon>Flavobacteriales</taxon>
        <taxon>Flavobacteriaceae</taxon>
        <taxon>Flavobacterium</taxon>
    </lineage>
</organism>
<keyword evidence="2" id="KW-1185">Reference proteome</keyword>
<accession>A0A934PRB9</accession>
<proteinExistence type="predicted"/>
<reference evidence="1" key="1">
    <citation type="submission" date="2020-12" db="EMBL/GenBank/DDBJ databases">
        <title>Bacterial novel species Flavobacterium sp. SE-1-e isolated from soil.</title>
        <authorList>
            <person name="Jung H.-Y."/>
        </authorList>
    </citation>
    <scope>NUCLEOTIDE SEQUENCE</scope>
    <source>
        <strain evidence="1">SE-1-e</strain>
    </source>
</reference>
<dbReference type="EMBL" id="JAEHFV010000009">
    <property type="protein sequence ID" value="MBK0371166.1"/>
    <property type="molecule type" value="Genomic_DNA"/>
</dbReference>
<protein>
    <submittedName>
        <fullName evidence="1">SIR2 family protein</fullName>
    </submittedName>
</protein>
<comment type="caution">
    <text evidence="1">The sequence shown here is derived from an EMBL/GenBank/DDBJ whole genome shotgun (WGS) entry which is preliminary data.</text>
</comment>
<name>A0A934PRB9_9FLAO</name>
<evidence type="ECO:0000313" key="1">
    <source>
        <dbReference type="EMBL" id="MBK0371166.1"/>
    </source>
</evidence>
<dbReference type="InterPro" id="IPR029035">
    <property type="entry name" value="DHS-like_NAD/FAD-binding_dom"/>
</dbReference>
<dbReference type="SUPFAM" id="SSF52467">
    <property type="entry name" value="DHS-like NAD/FAD-binding domain"/>
    <property type="match status" value="1"/>
</dbReference>
<dbReference type="RefSeq" id="WP_200107291.1">
    <property type="nucleotide sequence ID" value="NZ_JAEHFV010000009.1"/>
</dbReference>
<gene>
    <name evidence="1" type="ORF">I5M07_15145</name>
</gene>
<dbReference type="AlphaFoldDB" id="A0A934PRB9"/>
<dbReference type="Proteomes" id="UP000609172">
    <property type="component" value="Unassembled WGS sequence"/>
</dbReference>
<sequence length="321" mass="36814">MKDKMEEIKERVFTIIQKYLKIPPVIIWGSGATIPFGLPSMTKLNEIIKENISEFDKNCDNLEIELGKDKYQEMMPQIRNLIWLAISTVDKEVLQNLLESNNENFNGIKKLVEKISDAHPKVTNIITTNYDRIIEYVLSYHGIPFTDGFLGKDLSLFNENLFSSNNIVNIVKVHGSLNWFDLGGEIRYLQNNLENSVPQIICPGKNKYQEAYKSPYRELIQKSDLYINSANSFLVIGFGFNDEHLTPRIKTKIKKGIPIVVITKIISEACLNELEGAEKYVLLEDDGDNKTKVTMKESNSEKQIIILEGNFWSLNNFIEII</sequence>
<evidence type="ECO:0000313" key="2">
    <source>
        <dbReference type="Proteomes" id="UP000609172"/>
    </source>
</evidence>
<dbReference type="Pfam" id="PF13289">
    <property type="entry name" value="SIR2_2"/>
    <property type="match status" value="1"/>
</dbReference>